<keyword evidence="4" id="KW-0326">Glycosidase</keyword>
<dbReference type="SUPFAM" id="SSF74650">
    <property type="entry name" value="Galactose mutarotase-like"/>
    <property type="match status" value="1"/>
</dbReference>
<organism evidence="6 7">
    <name type="scientific">Paenibacillus oceani</name>
    <dbReference type="NCBI Taxonomy" id="2772510"/>
    <lineage>
        <taxon>Bacteria</taxon>
        <taxon>Bacillati</taxon>
        <taxon>Bacillota</taxon>
        <taxon>Bacilli</taxon>
        <taxon>Bacillales</taxon>
        <taxon>Paenibacillaceae</taxon>
        <taxon>Paenibacillus</taxon>
    </lineage>
</organism>
<dbReference type="Pfam" id="PF01074">
    <property type="entry name" value="Glyco_hydro_38N"/>
    <property type="match status" value="1"/>
</dbReference>
<sequence>MNELHLICNAHLDPAWLWEIEEGAGEALSTFRIAADFCEKYDGFVFNHNEVILYRWIEEYDPELFERIRMLVRCGKWHIMGGWYLQPDCNMPSGESFVRQIVTGRRYFMEKFGVRPTTAINFDPFGHTRGLVQIMAKSGYDSYIVCRPGDNDCKLPGDEVVWVGHDGSEIVVHRAYKAYLSGKGKAHIKVMDWMSDHIGRETGMVLWGIGNHGGGPSRIDLEQLQELKNRTKSYRIVHSTPEAYFKRLRETGTELPKYENDLNPWAVGCYTSQIRIKQKHRQLENELYLTEKMAAHTALAGLAAYPHEPITEALEDLMLAQFHDILPGSSIQPVEEYGLRLMDHGREILARLRARSFFALTSGQKKAKEGEVPIFIYNPHPFKVKGVFECEFQLQKSTKNQFAYPVLTANGREIPCQVEKELSNLYIDWRKRAVFYAELEPGTMNRFDCTVELLAEKPAPSLKERDGTIVFESERLRAVINTATGLMDELSVDGVSCLQPGAFRPIVIADNDDAWGSAVQSFPNRIGEFKLMSKSKGTKVSGVKGYPIASVRVIEDGAVRTVIEALFQYGDSTLVTTYKLPKHGAEFQVDVVVYWHEQRKLLKLAIPTVWSDATYVGQVAYGVDELPNNGREVVAQKWTAAVSESANYAFTCINDGIYGSDMSDGEIRLTLLRSPGYAALPGGKKKHTMPNDRFSPRIDQGERRFSFWFQAGRAEERKNAVDRDALVHNEKPYTLTYFPSGKGERPLPAAEISDGVVQLTAFKRAEQSEDFIIRLFEPTGQPRETDLFIPVLGLSRRVSLGAFEIKTIRLHVADRKLTEDTLTESI</sequence>
<evidence type="ECO:0000313" key="6">
    <source>
        <dbReference type="EMBL" id="MBD2861287.1"/>
    </source>
</evidence>
<evidence type="ECO:0000259" key="5">
    <source>
        <dbReference type="SMART" id="SM00872"/>
    </source>
</evidence>
<dbReference type="Pfam" id="PF09261">
    <property type="entry name" value="Alpha-mann_mid"/>
    <property type="match status" value="1"/>
</dbReference>
<feature type="domain" description="Glycoside hydrolase family 38 central" evidence="5">
    <location>
        <begin position="267"/>
        <end position="341"/>
    </location>
</feature>
<comment type="caution">
    <text evidence="6">The sequence shown here is derived from an EMBL/GenBank/DDBJ whole genome shotgun (WGS) entry which is preliminary data.</text>
</comment>
<dbReference type="InterPro" id="IPR000602">
    <property type="entry name" value="Glyco_hydro_38_N"/>
</dbReference>
<dbReference type="RefSeq" id="WP_190925166.1">
    <property type="nucleotide sequence ID" value="NZ_JACXJA010000005.1"/>
</dbReference>
<evidence type="ECO:0000256" key="3">
    <source>
        <dbReference type="ARBA" id="ARBA00022801"/>
    </source>
</evidence>
<dbReference type="GO" id="GO:0030246">
    <property type="term" value="F:carbohydrate binding"/>
    <property type="evidence" value="ECO:0007669"/>
    <property type="project" value="InterPro"/>
</dbReference>
<dbReference type="PANTHER" id="PTHR46017">
    <property type="entry name" value="ALPHA-MANNOSIDASE 2C1"/>
    <property type="match status" value="1"/>
</dbReference>
<evidence type="ECO:0000256" key="1">
    <source>
        <dbReference type="ARBA" id="ARBA00009792"/>
    </source>
</evidence>
<proteinExistence type="inferred from homology"/>
<dbReference type="Gene3D" id="3.20.110.10">
    <property type="entry name" value="Glycoside hydrolase 38, N terminal domain"/>
    <property type="match status" value="1"/>
</dbReference>
<dbReference type="GO" id="GO:0006013">
    <property type="term" value="P:mannose metabolic process"/>
    <property type="evidence" value="ECO:0007669"/>
    <property type="project" value="InterPro"/>
</dbReference>
<dbReference type="InterPro" id="IPR015341">
    <property type="entry name" value="Glyco_hydro_38_cen"/>
</dbReference>
<gene>
    <name evidence="6" type="ORF">IDH45_04695</name>
</gene>
<keyword evidence="2" id="KW-0479">Metal-binding</keyword>
<evidence type="ECO:0000313" key="7">
    <source>
        <dbReference type="Proteomes" id="UP000639396"/>
    </source>
</evidence>
<protein>
    <submittedName>
        <fullName evidence="6">Alpha-mannosidase</fullName>
    </submittedName>
</protein>
<name>A0A927GYQ2_9BACL</name>
<dbReference type="Pfam" id="PF07748">
    <property type="entry name" value="Glyco_hydro_38C"/>
    <property type="match status" value="1"/>
</dbReference>
<keyword evidence="7" id="KW-1185">Reference proteome</keyword>
<dbReference type="InterPro" id="IPR027291">
    <property type="entry name" value="Glyco_hydro_38_N_sf"/>
</dbReference>
<dbReference type="Gene3D" id="2.70.98.30">
    <property type="entry name" value="Golgi alpha-mannosidase II, domain 4"/>
    <property type="match status" value="1"/>
</dbReference>
<dbReference type="SMART" id="SM00872">
    <property type="entry name" value="Alpha-mann_mid"/>
    <property type="match status" value="1"/>
</dbReference>
<dbReference type="InterPro" id="IPR011682">
    <property type="entry name" value="Glyco_hydro_38_C"/>
</dbReference>
<dbReference type="InterPro" id="IPR037094">
    <property type="entry name" value="Glyco_hydro_38_cen_sf"/>
</dbReference>
<dbReference type="Proteomes" id="UP000639396">
    <property type="component" value="Unassembled WGS sequence"/>
</dbReference>
<keyword evidence="3" id="KW-0378">Hydrolase</keyword>
<dbReference type="InterPro" id="IPR028995">
    <property type="entry name" value="Glyco_hydro_57/38_cen_sf"/>
</dbReference>
<dbReference type="SUPFAM" id="SSF88688">
    <property type="entry name" value="Families 57/38 glycoside transferase middle domain"/>
    <property type="match status" value="1"/>
</dbReference>
<evidence type="ECO:0000256" key="2">
    <source>
        <dbReference type="ARBA" id="ARBA00022723"/>
    </source>
</evidence>
<accession>A0A927GYQ2</accession>
<comment type="similarity">
    <text evidence="1">Belongs to the glycosyl hydrolase 38 family.</text>
</comment>
<dbReference type="EMBL" id="JACXJA010000005">
    <property type="protein sequence ID" value="MBD2861287.1"/>
    <property type="molecule type" value="Genomic_DNA"/>
</dbReference>
<dbReference type="GO" id="GO:0046872">
    <property type="term" value="F:metal ion binding"/>
    <property type="evidence" value="ECO:0007669"/>
    <property type="project" value="UniProtKB-KW"/>
</dbReference>
<dbReference type="GO" id="GO:0009313">
    <property type="term" value="P:oligosaccharide catabolic process"/>
    <property type="evidence" value="ECO:0007669"/>
    <property type="project" value="TreeGrafter"/>
</dbReference>
<reference evidence="6" key="1">
    <citation type="submission" date="2020-09" db="EMBL/GenBank/DDBJ databases">
        <title>A novel bacterium of genus Paenibacillus, isolated from South China Sea.</title>
        <authorList>
            <person name="Huang H."/>
            <person name="Mo K."/>
            <person name="Hu Y."/>
        </authorList>
    </citation>
    <scope>NUCLEOTIDE SEQUENCE</scope>
    <source>
        <strain evidence="6">IB182363</strain>
    </source>
</reference>
<dbReference type="CDD" id="cd10789">
    <property type="entry name" value="GH38N_AMII_ER_cytosolic"/>
    <property type="match status" value="1"/>
</dbReference>
<evidence type="ECO:0000256" key="4">
    <source>
        <dbReference type="ARBA" id="ARBA00023295"/>
    </source>
</evidence>
<dbReference type="Gene3D" id="1.20.1270.50">
    <property type="entry name" value="Glycoside hydrolase family 38, central domain"/>
    <property type="match status" value="1"/>
</dbReference>
<dbReference type="InterPro" id="IPR011013">
    <property type="entry name" value="Gal_mutarotase_sf_dom"/>
</dbReference>
<dbReference type="SUPFAM" id="SSF88713">
    <property type="entry name" value="Glycoside hydrolase/deacetylase"/>
    <property type="match status" value="1"/>
</dbReference>
<dbReference type="InterPro" id="IPR011330">
    <property type="entry name" value="Glyco_hydro/deAcase_b/a-brl"/>
</dbReference>
<dbReference type="GO" id="GO:0004559">
    <property type="term" value="F:alpha-mannosidase activity"/>
    <property type="evidence" value="ECO:0007669"/>
    <property type="project" value="InterPro"/>
</dbReference>
<dbReference type="PANTHER" id="PTHR46017:SF1">
    <property type="entry name" value="ALPHA-MANNOSIDASE 2C1"/>
    <property type="match status" value="1"/>
</dbReference>
<dbReference type="AlphaFoldDB" id="A0A927GYQ2"/>